<proteinExistence type="predicted"/>
<accession>A0ABV8BT87</accession>
<organism evidence="1 2">
    <name type="scientific">Lentzea rhizosphaerae</name>
    <dbReference type="NCBI Taxonomy" id="2041025"/>
    <lineage>
        <taxon>Bacteria</taxon>
        <taxon>Bacillati</taxon>
        <taxon>Actinomycetota</taxon>
        <taxon>Actinomycetes</taxon>
        <taxon>Pseudonocardiales</taxon>
        <taxon>Pseudonocardiaceae</taxon>
        <taxon>Lentzea</taxon>
    </lineage>
</organism>
<dbReference type="EMBL" id="JBHRZI010000011">
    <property type="protein sequence ID" value="MFC3892456.1"/>
    <property type="molecule type" value="Genomic_DNA"/>
</dbReference>
<protein>
    <submittedName>
        <fullName evidence="1">Uncharacterized protein</fullName>
    </submittedName>
</protein>
<dbReference type="Proteomes" id="UP001595690">
    <property type="component" value="Unassembled WGS sequence"/>
</dbReference>
<evidence type="ECO:0000313" key="2">
    <source>
        <dbReference type="Proteomes" id="UP001595690"/>
    </source>
</evidence>
<name>A0ABV8BT87_9PSEU</name>
<comment type="caution">
    <text evidence="1">The sequence shown here is derived from an EMBL/GenBank/DDBJ whole genome shotgun (WGS) entry which is preliminary data.</text>
</comment>
<evidence type="ECO:0000313" key="1">
    <source>
        <dbReference type="EMBL" id="MFC3892456.1"/>
    </source>
</evidence>
<gene>
    <name evidence="1" type="ORF">ACFOWZ_13320</name>
</gene>
<keyword evidence="2" id="KW-1185">Reference proteome</keyword>
<dbReference type="RefSeq" id="WP_382372172.1">
    <property type="nucleotide sequence ID" value="NZ_JBHRZI010000011.1"/>
</dbReference>
<sequence>MTTKISLSEWVPGLDDSATLAEAYAKMPGDDAGVVPWYVRLLENPASHVALPGAIDLFGHDCIHILLGRGTLSQDEAFVLGVTMGTARRLQRWQQKLFGFAAQNFYRGPWRLSPGDRLLFDMAVEFAKHQRIKPLNEVPWRELRDEPLGRIREKVGIRTADLIKFYETERAIWPDSKASQRLPVEVRWDE</sequence>
<reference evidence="2" key="1">
    <citation type="journal article" date="2019" name="Int. J. Syst. Evol. Microbiol.">
        <title>The Global Catalogue of Microorganisms (GCM) 10K type strain sequencing project: providing services to taxonomists for standard genome sequencing and annotation.</title>
        <authorList>
            <consortium name="The Broad Institute Genomics Platform"/>
            <consortium name="The Broad Institute Genome Sequencing Center for Infectious Disease"/>
            <person name="Wu L."/>
            <person name="Ma J."/>
        </authorList>
    </citation>
    <scope>NUCLEOTIDE SEQUENCE [LARGE SCALE GENOMIC DNA]</scope>
    <source>
        <strain evidence="2">CGMCC 4.7405</strain>
    </source>
</reference>